<dbReference type="SMART" id="SM00448">
    <property type="entry name" value="REC"/>
    <property type="match status" value="1"/>
</dbReference>
<dbReference type="GO" id="GO:0000160">
    <property type="term" value="P:phosphorelay signal transduction system"/>
    <property type="evidence" value="ECO:0007669"/>
    <property type="project" value="InterPro"/>
</dbReference>
<gene>
    <name evidence="3" type="ORF">G3567_07575</name>
</gene>
<evidence type="ECO:0000313" key="4">
    <source>
        <dbReference type="Proteomes" id="UP000478505"/>
    </source>
</evidence>
<proteinExistence type="predicted"/>
<dbReference type="SUPFAM" id="SSF52172">
    <property type="entry name" value="CheY-like"/>
    <property type="match status" value="1"/>
</dbReference>
<dbReference type="EMBL" id="JAAIKD010000003">
    <property type="protein sequence ID" value="NEV94004.1"/>
    <property type="molecule type" value="Genomic_DNA"/>
</dbReference>
<dbReference type="Gene3D" id="3.40.50.2300">
    <property type="match status" value="1"/>
</dbReference>
<evidence type="ECO:0000259" key="2">
    <source>
        <dbReference type="PROSITE" id="PS50110"/>
    </source>
</evidence>
<feature type="modified residue" description="4-aspartylphosphate" evidence="1">
    <location>
        <position position="68"/>
    </location>
</feature>
<dbReference type="PANTHER" id="PTHR44520">
    <property type="entry name" value="RESPONSE REGULATOR RCP1-RELATED"/>
    <property type="match status" value="1"/>
</dbReference>
<dbReference type="Proteomes" id="UP000478505">
    <property type="component" value="Unassembled WGS sequence"/>
</dbReference>
<dbReference type="InterPro" id="IPR011006">
    <property type="entry name" value="CheY-like_superfamily"/>
</dbReference>
<sequence length="147" mass="16802">MSTNEIQILLVEDNKSDAMLTMRALQKHKLVNHITHLSDGAEALDFVFGEGEYADRNIEEKPKVIFLDLKMPKVDGLEVLRILKGDERTKLIPIVMMTSSKEEKDIIESHKLGVNSYVVKPVGFENFSKTIADLGFYWLFLNHTPRI</sequence>
<dbReference type="InterPro" id="IPR001789">
    <property type="entry name" value="Sig_transdc_resp-reg_receiver"/>
</dbReference>
<evidence type="ECO:0000256" key="1">
    <source>
        <dbReference type="PROSITE-ProRule" id="PRU00169"/>
    </source>
</evidence>
<protein>
    <submittedName>
        <fullName evidence="3">Response regulator</fullName>
    </submittedName>
</protein>
<dbReference type="PANTHER" id="PTHR44520:SF1">
    <property type="entry name" value="TWO-COMPONENT SYSTEM REGULATORY PROTEIN"/>
    <property type="match status" value="1"/>
</dbReference>
<accession>A0A6B3R8X7</accession>
<organism evidence="3 4">
    <name type="scientific">Psychroflexus aurantiacus</name>
    <dbReference type="NCBI Taxonomy" id="2709310"/>
    <lineage>
        <taxon>Bacteria</taxon>
        <taxon>Pseudomonadati</taxon>
        <taxon>Bacteroidota</taxon>
        <taxon>Flavobacteriia</taxon>
        <taxon>Flavobacteriales</taxon>
        <taxon>Flavobacteriaceae</taxon>
        <taxon>Psychroflexus</taxon>
    </lineage>
</organism>
<dbReference type="RefSeq" id="WP_164004715.1">
    <property type="nucleotide sequence ID" value="NZ_JAAIKD010000003.1"/>
</dbReference>
<feature type="domain" description="Response regulatory" evidence="2">
    <location>
        <begin position="7"/>
        <end position="135"/>
    </location>
</feature>
<evidence type="ECO:0000313" key="3">
    <source>
        <dbReference type="EMBL" id="NEV94004.1"/>
    </source>
</evidence>
<dbReference type="Pfam" id="PF00072">
    <property type="entry name" value="Response_reg"/>
    <property type="match status" value="1"/>
</dbReference>
<dbReference type="AlphaFoldDB" id="A0A6B3R8X7"/>
<name>A0A6B3R8X7_9FLAO</name>
<dbReference type="CDD" id="cd17557">
    <property type="entry name" value="REC_Rcp-like"/>
    <property type="match status" value="1"/>
</dbReference>
<keyword evidence="1" id="KW-0597">Phosphoprotein</keyword>
<dbReference type="InterPro" id="IPR052893">
    <property type="entry name" value="TCS_response_regulator"/>
</dbReference>
<comment type="caution">
    <text evidence="3">The sequence shown here is derived from an EMBL/GenBank/DDBJ whole genome shotgun (WGS) entry which is preliminary data.</text>
</comment>
<keyword evidence="4" id="KW-1185">Reference proteome</keyword>
<reference evidence="3 4" key="1">
    <citation type="submission" date="2020-02" db="EMBL/GenBank/DDBJ databases">
        <title>Flavobacteriaceae Psychroflexus bacterium YR1-1, complete genome.</title>
        <authorList>
            <person name="Li Y."/>
            <person name="Wu S."/>
        </authorList>
    </citation>
    <scope>NUCLEOTIDE SEQUENCE [LARGE SCALE GENOMIC DNA]</scope>
    <source>
        <strain evidence="3 4">YR1-1</strain>
    </source>
</reference>
<dbReference type="PROSITE" id="PS50110">
    <property type="entry name" value="RESPONSE_REGULATORY"/>
    <property type="match status" value="1"/>
</dbReference>